<dbReference type="SUPFAM" id="SSF46946">
    <property type="entry name" value="S13-like H2TH domain"/>
    <property type="match status" value="1"/>
</dbReference>
<dbReference type="InterPro" id="IPR015886">
    <property type="entry name" value="H2TH_FPG"/>
</dbReference>
<dbReference type="GO" id="GO:0140078">
    <property type="term" value="F:class I DNA-(apurinic or apyrimidinic site) endonuclease activity"/>
    <property type="evidence" value="ECO:0007669"/>
    <property type="project" value="UniProtKB-EC"/>
</dbReference>
<evidence type="ECO:0000256" key="7">
    <source>
        <dbReference type="ARBA" id="ARBA00022801"/>
    </source>
</evidence>
<evidence type="ECO:0000256" key="6">
    <source>
        <dbReference type="ARBA" id="ARBA00022771"/>
    </source>
</evidence>
<dbReference type="HOGENOM" id="CLU_038423_2_1_11"/>
<dbReference type="SUPFAM" id="SSF81624">
    <property type="entry name" value="N-terminal domain of MutM-like DNA repair proteins"/>
    <property type="match status" value="1"/>
</dbReference>
<comment type="catalytic activity">
    <reaction evidence="14">
        <text>2'-deoxyribonucleotide-(2'-deoxyribose 5'-phosphate)-2'-deoxyribonucleotide-DNA = a 3'-end 2'-deoxyribonucleotide-(2,3-dehydro-2,3-deoxyribose 5'-phosphate)-DNA + a 5'-end 5'-phospho-2'-deoxyribonucleoside-DNA + H(+)</text>
        <dbReference type="Rhea" id="RHEA:66592"/>
        <dbReference type="Rhea" id="RHEA-COMP:13180"/>
        <dbReference type="Rhea" id="RHEA-COMP:16897"/>
        <dbReference type="Rhea" id="RHEA-COMP:17067"/>
        <dbReference type="ChEBI" id="CHEBI:15378"/>
        <dbReference type="ChEBI" id="CHEBI:136412"/>
        <dbReference type="ChEBI" id="CHEBI:157695"/>
        <dbReference type="ChEBI" id="CHEBI:167181"/>
        <dbReference type="EC" id="4.2.99.18"/>
    </reaction>
</comment>
<gene>
    <name evidence="18" type="ordered locus">RSal33209_3272</name>
</gene>
<evidence type="ECO:0000256" key="14">
    <source>
        <dbReference type="ARBA" id="ARBA00044632"/>
    </source>
</evidence>
<evidence type="ECO:0000259" key="17">
    <source>
        <dbReference type="PROSITE" id="PS51068"/>
    </source>
</evidence>
<dbReference type="SUPFAM" id="SSF57716">
    <property type="entry name" value="Glucocorticoid receptor-like (DNA-binding domain)"/>
    <property type="match status" value="1"/>
</dbReference>
<dbReference type="InterPro" id="IPR012319">
    <property type="entry name" value="FPG_cat"/>
</dbReference>
<dbReference type="GO" id="GO:0008270">
    <property type="term" value="F:zinc ion binding"/>
    <property type="evidence" value="ECO:0007669"/>
    <property type="project" value="UniProtKB-KW"/>
</dbReference>
<dbReference type="GO" id="GO:0003684">
    <property type="term" value="F:damaged DNA binding"/>
    <property type="evidence" value="ECO:0007669"/>
    <property type="project" value="InterPro"/>
</dbReference>
<evidence type="ECO:0000256" key="12">
    <source>
        <dbReference type="ARBA" id="ARBA00023268"/>
    </source>
</evidence>
<evidence type="ECO:0000256" key="13">
    <source>
        <dbReference type="ARBA" id="ARBA00023295"/>
    </source>
</evidence>
<dbReference type="EC" id="4.2.99.18" evidence="3"/>
<dbReference type="InterPro" id="IPR010663">
    <property type="entry name" value="Znf_FPG/IleRS"/>
</dbReference>
<dbReference type="InterPro" id="IPR010979">
    <property type="entry name" value="Ribosomal_uS13-like_H2TH"/>
</dbReference>
<keyword evidence="4" id="KW-0479">Metal-binding</keyword>
<keyword evidence="8" id="KW-0862">Zinc</keyword>
<dbReference type="Pfam" id="PF06827">
    <property type="entry name" value="zf-FPG_IleRS"/>
    <property type="match status" value="1"/>
</dbReference>
<sequence length="292" mass="31392">MPEGHTIHRLATQLQDVFAQQKLNAMSPQGRFAAGAARIDGEILVAARAHGKQLFVQFSNQAILRVHLGLYGAWDFGGDATFRGASSIGAPRRLGERELASEDLPYKGPPEPIGAVRLRLVSQHGWADLRGPSACEVLTAAEARAIQAKLGPDPLNSGQEATLAGEAEFLRRVRSSARPVAVLLMAQNVVAGIGNVYRAELLFRAKINPMLSGKQLSITKARELWLDAVVLLNRGVTDGRIITTEPGDCDEPADVHYVYKRVGQPCFSCGTEIAGSVLAGRNLFFCPSCQLG</sequence>
<keyword evidence="13 18" id="KW-0326">Glycosidase</keyword>
<dbReference type="PANTHER" id="PTHR42697">
    <property type="entry name" value="ENDONUCLEASE 8"/>
    <property type="match status" value="1"/>
</dbReference>
<comment type="similarity">
    <text evidence="2">Belongs to the FPG family.</text>
</comment>
<name>A9WUW5_RENSM</name>
<evidence type="ECO:0000256" key="5">
    <source>
        <dbReference type="ARBA" id="ARBA00022763"/>
    </source>
</evidence>
<protein>
    <recommendedName>
        <fullName evidence="3">DNA-(apurinic or apyrimidinic site) lyase</fullName>
        <ecNumber evidence="3">4.2.99.18</ecNumber>
    </recommendedName>
</protein>
<evidence type="ECO:0000256" key="3">
    <source>
        <dbReference type="ARBA" id="ARBA00012720"/>
    </source>
</evidence>
<feature type="domain" description="FPG-type" evidence="16">
    <location>
        <begin position="257"/>
        <end position="291"/>
    </location>
</feature>
<evidence type="ECO:0000256" key="9">
    <source>
        <dbReference type="ARBA" id="ARBA00023125"/>
    </source>
</evidence>
<dbReference type="Gene3D" id="1.10.8.50">
    <property type="match status" value="1"/>
</dbReference>
<accession>A9WUW5</accession>
<dbReference type="SMART" id="SM00898">
    <property type="entry name" value="Fapy_DNA_glyco"/>
    <property type="match status" value="1"/>
</dbReference>
<evidence type="ECO:0000313" key="18">
    <source>
        <dbReference type="EMBL" id="ABY24986.1"/>
    </source>
</evidence>
<keyword evidence="19" id="KW-1185">Reference proteome</keyword>
<dbReference type="PROSITE" id="PS51068">
    <property type="entry name" value="FPG_CAT"/>
    <property type="match status" value="1"/>
</dbReference>
<dbReference type="Proteomes" id="UP000002007">
    <property type="component" value="Chromosome"/>
</dbReference>
<dbReference type="EMBL" id="CP000910">
    <property type="protein sequence ID" value="ABY24986.1"/>
    <property type="molecule type" value="Genomic_DNA"/>
</dbReference>
<dbReference type="eggNOG" id="COG0266">
    <property type="taxonomic scope" value="Bacteria"/>
</dbReference>
<evidence type="ECO:0000256" key="8">
    <source>
        <dbReference type="ARBA" id="ARBA00022833"/>
    </source>
</evidence>
<evidence type="ECO:0000256" key="4">
    <source>
        <dbReference type="ARBA" id="ARBA00022723"/>
    </source>
</evidence>
<dbReference type="Gene3D" id="3.20.190.10">
    <property type="entry name" value="MutM-like, N-terminal"/>
    <property type="match status" value="1"/>
</dbReference>
<keyword evidence="5" id="KW-0227">DNA damage</keyword>
<comment type="cofactor">
    <cofactor evidence="1">
        <name>Zn(2+)</name>
        <dbReference type="ChEBI" id="CHEBI:29105"/>
    </cofactor>
</comment>
<evidence type="ECO:0000259" key="16">
    <source>
        <dbReference type="PROSITE" id="PS51066"/>
    </source>
</evidence>
<dbReference type="InterPro" id="IPR000214">
    <property type="entry name" value="Znf_DNA_glyclase/AP_lyase"/>
</dbReference>
<evidence type="ECO:0000256" key="11">
    <source>
        <dbReference type="ARBA" id="ARBA00023239"/>
    </source>
</evidence>
<feature type="domain" description="Formamidopyrimidine-DNA glycosylase catalytic" evidence="17">
    <location>
        <begin position="2"/>
        <end position="89"/>
    </location>
</feature>
<dbReference type="PROSITE" id="PS51066">
    <property type="entry name" value="ZF_FPG_2"/>
    <property type="match status" value="1"/>
</dbReference>
<dbReference type="KEGG" id="rsa:RSal33209_3272"/>
<dbReference type="GO" id="GO:0000703">
    <property type="term" value="F:oxidized pyrimidine nucleobase lesion DNA N-glycosylase activity"/>
    <property type="evidence" value="ECO:0007669"/>
    <property type="project" value="TreeGrafter"/>
</dbReference>
<evidence type="ECO:0000256" key="1">
    <source>
        <dbReference type="ARBA" id="ARBA00001947"/>
    </source>
</evidence>
<dbReference type="PANTHER" id="PTHR42697:SF3">
    <property type="entry name" value="ENDONUCLEASE 8 1"/>
    <property type="match status" value="1"/>
</dbReference>
<dbReference type="GO" id="GO:0006284">
    <property type="term" value="P:base-excision repair"/>
    <property type="evidence" value="ECO:0007669"/>
    <property type="project" value="InterPro"/>
</dbReference>
<dbReference type="SMART" id="SM01232">
    <property type="entry name" value="H2TH"/>
    <property type="match status" value="1"/>
</dbReference>
<evidence type="ECO:0000256" key="2">
    <source>
        <dbReference type="ARBA" id="ARBA00009409"/>
    </source>
</evidence>
<keyword evidence="9" id="KW-0238">DNA-binding</keyword>
<dbReference type="PROSITE" id="PS01242">
    <property type="entry name" value="ZF_FPG_1"/>
    <property type="match status" value="1"/>
</dbReference>
<dbReference type="Pfam" id="PF06831">
    <property type="entry name" value="H2TH"/>
    <property type="match status" value="1"/>
</dbReference>
<dbReference type="STRING" id="288705.RSal33209_3272"/>
<dbReference type="AlphaFoldDB" id="A9WUW5"/>
<keyword evidence="7 18" id="KW-0378">Hydrolase</keyword>
<keyword evidence="12" id="KW-0511">Multifunctional enzyme</keyword>
<evidence type="ECO:0000256" key="10">
    <source>
        <dbReference type="ARBA" id="ARBA00023204"/>
    </source>
</evidence>
<dbReference type="RefSeq" id="WP_012246626.1">
    <property type="nucleotide sequence ID" value="NC_010168.1"/>
</dbReference>
<reference evidence="19" key="1">
    <citation type="journal article" date="2008" name="J. Bacteriol.">
        <title>Genome sequence of the fish pathogen Renibacterium salmoninarum suggests reductive evolution away from an environmental Arthrobacter ancestor.</title>
        <authorList>
            <person name="Wiens G.D."/>
            <person name="Rockey D.D."/>
            <person name="Wu Z."/>
            <person name="Chang J."/>
            <person name="Levy R."/>
            <person name="Crane S."/>
            <person name="Chen D.S."/>
            <person name="Capri G.R."/>
            <person name="Burnett J.R."/>
            <person name="Sudheesh P.S."/>
            <person name="Schipma M.J."/>
            <person name="Burd H."/>
            <person name="Bhattacharyya A."/>
            <person name="Rhodes L.D."/>
            <person name="Kaul R."/>
            <person name="Strom M.S."/>
        </authorList>
    </citation>
    <scope>NUCLEOTIDE SEQUENCE [LARGE SCALE GENOMIC DNA]</scope>
    <source>
        <strain evidence="19">ATCC 33209 / DSM 20767 / JCM 11484 / NBRC 15589 / NCIMB 2235</strain>
    </source>
</reference>
<dbReference type="Pfam" id="PF01149">
    <property type="entry name" value="Fapy_DNA_glyco"/>
    <property type="match status" value="1"/>
</dbReference>
<dbReference type="InterPro" id="IPR015887">
    <property type="entry name" value="DNA_glyclase_Znf_dom_DNA_BS"/>
</dbReference>
<evidence type="ECO:0000256" key="15">
    <source>
        <dbReference type="PROSITE-ProRule" id="PRU00391"/>
    </source>
</evidence>
<keyword evidence="11" id="KW-0456">Lyase</keyword>
<proteinExistence type="inferred from homology"/>
<dbReference type="CDD" id="cd08970">
    <property type="entry name" value="AcNei1_N"/>
    <property type="match status" value="1"/>
</dbReference>
<evidence type="ECO:0000313" key="19">
    <source>
        <dbReference type="Proteomes" id="UP000002007"/>
    </source>
</evidence>
<keyword evidence="6 15" id="KW-0863">Zinc-finger</keyword>
<keyword evidence="10" id="KW-0234">DNA repair</keyword>
<dbReference type="InterPro" id="IPR035937">
    <property type="entry name" value="FPG_N"/>
</dbReference>
<organism evidence="18 19">
    <name type="scientific">Renibacterium salmoninarum (strain ATCC 33209 / DSM 20767 / JCM 11484 / NBRC 15589 / NCIMB 2235)</name>
    <dbReference type="NCBI Taxonomy" id="288705"/>
    <lineage>
        <taxon>Bacteria</taxon>
        <taxon>Bacillati</taxon>
        <taxon>Actinomycetota</taxon>
        <taxon>Actinomycetes</taxon>
        <taxon>Micrococcales</taxon>
        <taxon>Micrococcaceae</taxon>
        <taxon>Renibacterium</taxon>
    </lineage>
</organism>